<dbReference type="PANTHER" id="PTHR46558">
    <property type="entry name" value="TRACRIPTIONAL REGULATORY PROTEIN-RELATED-RELATED"/>
    <property type="match status" value="1"/>
</dbReference>
<evidence type="ECO:0000313" key="4">
    <source>
        <dbReference type="Proteomes" id="UP000280955"/>
    </source>
</evidence>
<organism evidence="3 4">
    <name type="scientific">Photorhabdus asymbiotica</name>
    <dbReference type="NCBI Taxonomy" id="291112"/>
    <lineage>
        <taxon>Bacteria</taxon>
        <taxon>Pseudomonadati</taxon>
        <taxon>Pseudomonadota</taxon>
        <taxon>Gammaproteobacteria</taxon>
        <taxon>Enterobacterales</taxon>
        <taxon>Morganellaceae</taxon>
        <taxon>Photorhabdus</taxon>
    </lineage>
</organism>
<keyword evidence="4" id="KW-1185">Reference proteome</keyword>
<keyword evidence="1 3" id="KW-0238">DNA-binding</keyword>
<dbReference type="Gene3D" id="1.10.260.40">
    <property type="entry name" value="lambda repressor-like DNA-binding domains"/>
    <property type="match status" value="1"/>
</dbReference>
<dbReference type="GO" id="GO:0003677">
    <property type="term" value="F:DNA binding"/>
    <property type="evidence" value="ECO:0007669"/>
    <property type="project" value="UniProtKB-KW"/>
</dbReference>
<reference evidence="3 4" key="1">
    <citation type="submission" date="2018-10" db="EMBL/GenBank/DDBJ databases">
        <title>Genomic Encyclopedia of Archaeal and Bacterial Type Strains, Phase II (KMG-II): from individual species to whole genera.</title>
        <authorList>
            <person name="Goeker M."/>
        </authorList>
    </citation>
    <scope>NUCLEOTIDE SEQUENCE [LARGE SCALE GENOMIC DNA]</scope>
    <source>
        <strain evidence="3 4">DSM 15149</strain>
    </source>
</reference>
<feature type="domain" description="HTH cro/C1-type" evidence="2">
    <location>
        <begin position="21"/>
        <end position="75"/>
    </location>
</feature>
<dbReference type="CDD" id="cd00093">
    <property type="entry name" value="HTH_XRE"/>
    <property type="match status" value="1"/>
</dbReference>
<dbReference type="InterPro" id="IPR010982">
    <property type="entry name" value="Lambda_DNA-bd_dom_sf"/>
</dbReference>
<dbReference type="PROSITE" id="PS50943">
    <property type="entry name" value="HTH_CROC1"/>
    <property type="match status" value="1"/>
</dbReference>
<protein>
    <submittedName>
        <fullName evidence="3">DNA-binding XRE family transcriptional regulator</fullName>
    </submittedName>
</protein>
<evidence type="ECO:0000259" key="2">
    <source>
        <dbReference type="PROSITE" id="PS50943"/>
    </source>
</evidence>
<dbReference type="SMART" id="SM00530">
    <property type="entry name" value="HTH_XRE"/>
    <property type="match status" value="1"/>
</dbReference>
<accession>A0ABX9SMK9</accession>
<sequence length="128" mass="14641">MHIALPHWICEEDMQLFAKRLKEAREARKMTQARLAELLNVDRRVYNRWERGASVPQLDAVVRIAQVLQSSLDALVGLEPMAPPQIHNPRLQALVTQMDSLSDEDQQALIVLMDSLLKRSKMTQLLTS</sequence>
<gene>
    <name evidence="3" type="ORF">BDD30_3133</name>
</gene>
<dbReference type="Pfam" id="PF01381">
    <property type="entry name" value="HTH_3"/>
    <property type="match status" value="1"/>
</dbReference>
<name>A0ABX9SMK9_9GAMM</name>
<proteinExistence type="predicted"/>
<dbReference type="InterPro" id="IPR001387">
    <property type="entry name" value="Cro/C1-type_HTH"/>
</dbReference>
<dbReference type="SUPFAM" id="SSF47413">
    <property type="entry name" value="lambda repressor-like DNA-binding domains"/>
    <property type="match status" value="1"/>
</dbReference>
<dbReference type="EMBL" id="RBLJ01000003">
    <property type="protein sequence ID" value="RKS58272.1"/>
    <property type="molecule type" value="Genomic_DNA"/>
</dbReference>
<dbReference type="PANTHER" id="PTHR46558:SF4">
    <property type="entry name" value="DNA-BIDING PHAGE PROTEIN"/>
    <property type="match status" value="1"/>
</dbReference>
<dbReference type="Proteomes" id="UP000280955">
    <property type="component" value="Unassembled WGS sequence"/>
</dbReference>
<comment type="caution">
    <text evidence="3">The sequence shown here is derived from an EMBL/GenBank/DDBJ whole genome shotgun (WGS) entry which is preliminary data.</text>
</comment>
<evidence type="ECO:0000313" key="3">
    <source>
        <dbReference type="EMBL" id="RKS58272.1"/>
    </source>
</evidence>
<dbReference type="RefSeq" id="WP_049795215.1">
    <property type="nucleotide sequence ID" value="NC_012962.1"/>
</dbReference>
<evidence type="ECO:0000256" key="1">
    <source>
        <dbReference type="ARBA" id="ARBA00023125"/>
    </source>
</evidence>